<comment type="caution">
    <text evidence="3">The sequence shown here is derived from an EMBL/GenBank/DDBJ whole genome shotgun (WGS) entry which is preliminary data.</text>
</comment>
<feature type="region of interest" description="Disordered" evidence="2">
    <location>
        <begin position="37"/>
        <end position="58"/>
    </location>
</feature>
<keyword evidence="1" id="KW-0175">Coiled coil</keyword>
<sequence length="239" mass="26968">MTGHRIPLFHRAKVIKKSAQESEASAEKVAQPAVAVAKKSAQESEASPTEERPRLFSTKRLKSIAQKLPRSEILDLTEDLPSTTISSQEASKDGSERVRKDYVAIRDPLEIHGAVARYLIKALNAIHALARRADLLDEAPVDAIEKERAIDLQVAELKRENDRLKVVVTLVVKEKKEATAQTLAEIKKHDLIQARFTRLEGEHFDNCNKFQRLELVHSQMTKKLSELEQRDKDVEEALP</sequence>
<dbReference type="EMBL" id="BAABME010010252">
    <property type="protein sequence ID" value="GAA0176799.1"/>
    <property type="molecule type" value="Genomic_DNA"/>
</dbReference>
<dbReference type="AlphaFoldDB" id="A0AAV3RN82"/>
<accession>A0AAV3RN82</accession>
<evidence type="ECO:0000256" key="1">
    <source>
        <dbReference type="SAM" id="Coils"/>
    </source>
</evidence>
<gene>
    <name evidence="3" type="ORF">LIER_29601</name>
</gene>
<protein>
    <submittedName>
        <fullName evidence="3">Uncharacterized protein</fullName>
    </submittedName>
</protein>
<evidence type="ECO:0000256" key="2">
    <source>
        <dbReference type="SAM" id="MobiDB-lite"/>
    </source>
</evidence>
<evidence type="ECO:0000313" key="3">
    <source>
        <dbReference type="EMBL" id="GAA0176799.1"/>
    </source>
</evidence>
<reference evidence="3 4" key="1">
    <citation type="submission" date="2024-01" db="EMBL/GenBank/DDBJ databases">
        <title>The complete chloroplast genome sequence of Lithospermum erythrorhizon: insights into the phylogenetic relationship among Boraginaceae species and the maternal lineages of purple gromwells.</title>
        <authorList>
            <person name="Okada T."/>
            <person name="Watanabe K."/>
        </authorList>
    </citation>
    <scope>NUCLEOTIDE SEQUENCE [LARGE SCALE GENOMIC DNA]</scope>
</reference>
<dbReference type="Proteomes" id="UP001454036">
    <property type="component" value="Unassembled WGS sequence"/>
</dbReference>
<proteinExistence type="predicted"/>
<organism evidence="3 4">
    <name type="scientific">Lithospermum erythrorhizon</name>
    <name type="common">Purple gromwell</name>
    <name type="synonym">Lithospermum officinale var. erythrorhizon</name>
    <dbReference type="NCBI Taxonomy" id="34254"/>
    <lineage>
        <taxon>Eukaryota</taxon>
        <taxon>Viridiplantae</taxon>
        <taxon>Streptophyta</taxon>
        <taxon>Embryophyta</taxon>
        <taxon>Tracheophyta</taxon>
        <taxon>Spermatophyta</taxon>
        <taxon>Magnoliopsida</taxon>
        <taxon>eudicotyledons</taxon>
        <taxon>Gunneridae</taxon>
        <taxon>Pentapetalae</taxon>
        <taxon>asterids</taxon>
        <taxon>lamiids</taxon>
        <taxon>Boraginales</taxon>
        <taxon>Boraginaceae</taxon>
        <taxon>Boraginoideae</taxon>
        <taxon>Lithospermeae</taxon>
        <taxon>Lithospermum</taxon>
    </lineage>
</organism>
<name>A0AAV3RN82_LITER</name>
<keyword evidence="4" id="KW-1185">Reference proteome</keyword>
<evidence type="ECO:0000313" key="4">
    <source>
        <dbReference type="Proteomes" id="UP001454036"/>
    </source>
</evidence>
<feature type="coiled-coil region" evidence="1">
    <location>
        <begin position="210"/>
        <end position="237"/>
    </location>
</feature>